<comment type="caution">
    <text evidence="1">The sequence shown here is derived from an EMBL/GenBank/DDBJ whole genome shotgun (WGS) entry which is preliminary data.</text>
</comment>
<gene>
    <name evidence="1" type="ORF">N473_20315</name>
</gene>
<reference evidence="1 2" key="1">
    <citation type="submission" date="2013-07" db="EMBL/GenBank/DDBJ databases">
        <title>Comparative Genomic and Metabolomic Analysis of Twelve Strains of Pseudoalteromonas luteoviolacea.</title>
        <authorList>
            <person name="Vynne N.G."/>
            <person name="Mansson M."/>
            <person name="Gram L."/>
        </authorList>
    </citation>
    <scope>NUCLEOTIDE SEQUENCE [LARGE SCALE GENOMIC DNA]</scope>
    <source>
        <strain evidence="1 2">CPMOR-1</strain>
    </source>
</reference>
<proteinExistence type="predicted"/>
<accession>A0A167JZG0</accession>
<protein>
    <submittedName>
        <fullName evidence="1">Uncharacterized protein</fullName>
    </submittedName>
</protein>
<organism evidence="1 2">
    <name type="scientific">Pseudoalteromonas luteoviolacea CPMOR-1</name>
    <dbReference type="NCBI Taxonomy" id="1365248"/>
    <lineage>
        <taxon>Bacteria</taxon>
        <taxon>Pseudomonadati</taxon>
        <taxon>Pseudomonadota</taxon>
        <taxon>Gammaproteobacteria</taxon>
        <taxon>Alteromonadales</taxon>
        <taxon>Pseudoalteromonadaceae</taxon>
        <taxon>Pseudoalteromonas</taxon>
    </lineage>
</organism>
<name>A0A167JZG0_9GAMM</name>
<evidence type="ECO:0000313" key="2">
    <source>
        <dbReference type="Proteomes" id="UP000076486"/>
    </source>
</evidence>
<dbReference type="Proteomes" id="UP000076486">
    <property type="component" value="Unassembled WGS sequence"/>
</dbReference>
<dbReference type="AlphaFoldDB" id="A0A167JZG0"/>
<dbReference type="EMBL" id="AUYC01000035">
    <property type="protein sequence ID" value="KZN61888.1"/>
    <property type="molecule type" value="Genomic_DNA"/>
</dbReference>
<sequence length="52" mass="5657">MALFFARAEAQYRHSLGKVLLTDLVAAGANEATNSRKQGISVWLEQHATDVA</sequence>
<evidence type="ECO:0000313" key="1">
    <source>
        <dbReference type="EMBL" id="KZN61888.1"/>
    </source>
</evidence>